<keyword evidence="2" id="KW-0732">Signal</keyword>
<reference evidence="4 5" key="1">
    <citation type="submission" date="2016-10" db="EMBL/GenBank/DDBJ databases">
        <authorList>
            <person name="de Groot N.N."/>
        </authorList>
    </citation>
    <scope>NUCLEOTIDE SEQUENCE [LARGE SCALE GENOMIC DNA]</scope>
    <source>
        <strain evidence="4 5">DSM 15269</strain>
    </source>
</reference>
<dbReference type="SUPFAM" id="SSF53822">
    <property type="entry name" value="Periplasmic binding protein-like I"/>
    <property type="match status" value="1"/>
</dbReference>
<protein>
    <submittedName>
        <fullName evidence="4">ABC-type branched-chain amino acid transport system, substrate-binding protein</fullName>
    </submittedName>
</protein>
<dbReference type="Pfam" id="PF13458">
    <property type="entry name" value="Peripla_BP_6"/>
    <property type="match status" value="1"/>
</dbReference>
<organism evidence="4 5">
    <name type="scientific">Desulfonauticus submarinus</name>
    <dbReference type="NCBI Taxonomy" id="206665"/>
    <lineage>
        <taxon>Bacteria</taxon>
        <taxon>Pseudomonadati</taxon>
        <taxon>Thermodesulfobacteriota</taxon>
        <taxon>Desulfovibrionia</taxon>
        <taxon>Desulfovibrionales</taxon>
        <taxon>Desulfonauticaceae</taxon>
        <taxon>Desulfonauticus</taxon>
    </lineage>
</organism>
<evidence type="ECO:0000259" key="3">
    <source>
        <dbReference type="Pfam" id="PF13458"/>
    </source>
</evidence>
<dbReference type="InterPro" id="IPR028081">
    <property type="entry name" value="Leu-bd"/>
</dbReference>
<keyword evidence="5" id="KW-1185">Reference proteome</keyword>
<dbReference type="AlphaFoldDB" id="A0A1H0BVP6"/>
<feature type="domain" description="Leucine-binding protein" evidence="3">
    <location>
        <begin position="30"/>
        <end position="373"/>
    </location>
</feature>
<dbReference type="Proteomes" id="UP000199602">
    <property type="component" value="Unassembled WGS sequence"/>
</dbReference>
<evidence type="ECO:0000256" key="2">
    <source>
        <dbReference type="ARBA" id="ARBA00022729"/>
    </source>
</evidence>
<dbReference type="InterPro" id="IPR028082">
    <property type="entry name" value="Peripla_BP_I"/>
</dbReference>
<comment type="similarity">
    <text evidence="1">Belongs to the leucine-binding protein family.</text>
</comment>
<evidence type="ECO:0000313" key="5">
    <source>
        <dbReference type="Proteomes" id="UP000199602"/>
    </source>
</evidence>
<dbReference type="STRING" id="206665.SAMN04488516_102307"/>
<evidence type="ECO:0000256" key="1">
    <source>
        <dbReference type="ARBA" id="ARBA00010062"/>
    </source>
</evidence>
<dbReference type="PANTHER" id="PTHR47235">
    <property type="entry name" value="BLR6548 PROTEIN"/>
    <property type="match status" value="1"/>
</dbReference>
<name>A0A1H0BVP6_9BACT</name>
<dbReference type="PANTHER" id="PTHR47235:SF1">
    <property type="entry name" value="BLR6548 PROTEIN"/>
    <property type="match status" value="1"/>
</dbReference>
<accession>A0A1H0BVP6</accession>
<dbReference type="EMBL" id="FNIN01000002">
    <property type="protein sequence ID" value="SDN49655.1"/>
    <property type="molecule type" value="Genomic_DNA"/>
</dbReference>
<dbReference type="CDD" id="cd19978">
    <property type="entry name" value="PBP1_ABC_ligand_binding-like"/>
    <property type="match status" value="1"/>
</dbReference>
<sequence length="393" mass="44179">MFIFTLGCVWGEDKEASFCEQCGVYSDKVVLGSSLALAGHAGYLGTQFLRGALSYLKEVNARGGVFGRKIKLIYYDDGYDPPRCLYNTQRLIIQDKVFALFCYVGTPTTLKVLPFIEEARIPLIGMFTGAHALRHPFNPYLINIRPSYYEETKQAIEHLVEDLGIKRIGIFYQYDAYGFDGLTGTELALKKYGLAPVVRASYIRGTSDILSGFKKIWNSKPDAVVLVGTYNSCAKFIQLATKKEFFPIFYAVSFVGANELARRVADFGQKIIMSQVVPPPSLFSKKDKQGYPYLLAKYFPKDEISFVGLEGFVNAKILIEGLKRAGKNLTRTRLLKALESINHLNLGHGMVVSFRQNDHQGLDKVYFTILKGGKFELIKDWEEVKCRSEGSSF</sequence>
<proteinExistence type="inferred from homology"/>
<dbReference type="Gene3D" id="3.40.50.2300">
    <property type="match status" value="2"/>
</dbReference>
<evidence type="ECO:0000313" key="4">
    <source>
        <dbReference type="EMBL" id="SDN49655.1"/>
    </source>
</evidence>
<gene>
    <name evidence="4" type="ORF">SAMN04488516_102307</name>
</gene>